<proteinExistence type="predicted"/>
<reference evidence="2" key="1">
    <citation type="journal article" date="2014" name="Int. J. Syst. Evol. Microbiol.">
        <title>Complete genome sequence of Corynebacterium casei LMG S-19264T (=DSM 44701T), isolated from a smear-ripened cheese.</title>
        <authorList>
            <consortium name="US DOE Joint Genome Institute (JGI-PGF)"/>
            <person name="Walter F."/>
            <person name="Albersmeier A."/>
            <person name="Kalinowski J."/>
            <person name="Ruckert C."/>
        </authorList>
    </citation>
    <scope>NUCLEOTIDE SEQUENCE</scope>
    <source>
        <strain evidence="2">CGMCC 1.15454</strain>
    </source>
</reference>
<evidence type="ECO:0000313" key="2">
    <source>
        <dbReference type="EMBL" id="GGB52016.1"/>
    </source>
</evidence>
<evidence type="ECO:0000313" key="3">
    <source>
        <dbReference type="Proteomes" id="UP000621492"/>
    </source>
</evidence>
<sequence>MIGSLSKGMNDRMRGKSHDWVTQRGHERPNAEEKSSFGNSAWA</sequence>
<protein>
    <submittedName>
        <fullName evidence="2">Uncharacterized protein</fullName>
    </submittedName>
</protein>
<name>A0A9W5TZB3_9BACI</name>
<feature type="compositionally biased region" description="Basic and acidic residues" evidence="1">
    <location>
        <begin position="9"/>
        <end position="35"/>
    </location>
</feature>
<keyword evidence="3" id="KW-1185">Reference proteome</keyword>
<comment type="caution">
    <text evidence="2">The sequence shown here is derived from an EMBL/GenBank/DDBJ whole genome shotgun (WGS) entry which is preliminary data.</text>
</comment>
<dbReference type="Proteomes" id="UP000621492">
    <property type="component" value="Unassembled WGS sequence"/>
</dbReference>
<accession>A0A9W5TZB3</accession>
<reference evidence="2" key="2">
    <citation type="submission" date="2020-09" db="EMBL/GenBank/DDBJ databases">
        <authorList>
            <person name="Sun Q."/>
            <person name="Zhou Y."/>
        </authorList>
    </citation>
    <scope>NUCLEOTIDE SEQUENCE</scope>
    <source>
        <strain evidence="2">CGMCC 1.15454</strain>
    </source>
</reference>
<dbReference type="EMBL" id="BMJD01000030">
    <property type="protein sequence ID" value="GGB52016.1"/>
    <property type="molecule type" value="Genomic_DNA"/>
</dbReference>
<gene>
    <name evidence="2" type="ORF">GCM10011409_32030</name>
</gene>
<dbReference type="AlphaFoldDB" id="A0A9W5TZB3"/>
<organism evidence="2 3">
    <name type="scientific">Lentibacillus populi</name>
    <dbReference type="NCBI Taxonomy" id="1827502"/>
    <lineage>
        <taxon>Bacteria</taxon>
        <taxon>Bacillati</taxon>
        <taxon>Bacillota</taxon>
        <taxon>Bacilli</taxon>
        <taxon>Bacillales</taxon>
        <taxon>Bacillaceae</taxon>
        <taxon>Lentibacillus</taxon>
    </lineage>
</organism>
<feature type="region of interest" description="Disordered" evidence="1">
    <location>
        <begin position="1"/>
        <end position="43"/>
    </location>
</feature>
<evidence type="ECO:0000256" key="1">
    <source>
        <dbReference type="SAM" id="MobiDB-lite"/>
    </source>
</evidence>